<evidence type="ECO:0000256" key="1">
    <source>
        <dbReference type="ARBA" id="ARBA00022475"/>
    </source>
</evidence>
<dbReference type="PROSITE" id="PS51257">
    <property type="entry name" value="PROKAR_LIPOPROTEIN"/>
    <property type="match status" value="1"/>
</dbReference>
<evidence type="ECO:0000256" key="2">
    <source>
        <dbReference type="PIRNR" id="PIRNR004654"/>
    </source>
</evidence>
<dbReference type="InterPro" id="IPR023605">
    <property type="entry name" value="Lipoprotein_NlpI"/>
</dbReference>
<keyword evidence="4" id="KW-0732">Signal</keyword>
<reference evidence="5" key="1">
    <citation type="submission" date="2022-10" db="EMBL/GenBank/DDBJ databases">
        <title>Catenovulum adriacola sp. nov. isolated in the Harbour of Susak.</title>
        <authorList>
            <person name="Schoch T."/>
            <person name="Reich S.J."/>
            <person name="Stoeferle S."/>
            <person name="Flaiz M."/>
            <person name="Kazda M."/>
            <person name="Riedel C.U."/>
            <person name="Duerre P."/>
        </authorList>
    </citation>
    <scope>NUCLEOTIDE SEQUENCE</scope>
    <source>
        <strain evidence="5">TS8</strain>
    </source>
</reference>
<evidence type="ECO:0000313" key="5">
    <source>
        <dbReference type="EMBL" id="WAJ70842.1"/>
    </source>
</evidence>
<keyword evidence="3" id="KW-0802">TPR repeat</keyword>
<comment type="function">
    <text evidence="2">May be involved in cell division.</text>
</comment>
<dbReference type="EMBL" id="CP109965">
    <property type="protein sequence ID" value="WAJ70842.1"/>
    <property type="molecule type" value="Genomic_DNA"/>
</dbReference>
<sequence length="293" mass="33799">MSILTKVAIWPLLTGVLLAGCANQSIQTTPDLNKIKPVTHTLKQQVTIKRLSDLLSDPAFNQIDRAEIYFQRGVLYDAIGLSHLAYFDWLYALELKPDLADAYNMIGIYYLRQQEFSRSYESFDSVIELDSSHQFAYFNRAIALYYGGRAKLAEMDFESFYQFDQTDGFRVLWWYFAKQSYDPQAAKKQLATQTKALDTNSWSAQIVRYIQGELSEAELLNQAEQYAAEGTQSINQNLCEAYFYIGKKLKLKGQKQAAKTYFKAVLSTQVYEFIEYRYAQLELEMLTVDVDKS</sequence>
<evidence type="ECO:0000256" key="4">
    <source>
        <dbReference type="SAM" id="SignalP"/>
    </source>
</evidence>
<dbReference type="InterPro" id="IPR011990">
    <property type="entry name" value="TPR-like_helical_dom_sf"/>
</dbReference>
<dbReference type="InterPro" id="IPR019734">
    <property type="entry name" value="TPR_rpt"/>
</dbReference>
<dbReference type="Proteomes" id="UP001163726">
    <property type="component" value="Chromosome"/>
</dbReference>
<feature type="repeat" description="TPR" evidence="3">
    <location>
        <begin position="100"/>
        <end position="133"/>
    </location>
</feature>
<dbReference type="SUPFAM" id="SSF48452">
    <property type="entry name" value="TPR-like"/>
    <property type="match status" value="1"/>
</dbReference>
<gene>
    <name evidence="5" type="primary">nlpI</name>
    <name evidence="5" type="ORF">OLW01_03260</name>
</gene>
<keyword evidence="2" id="KW-0472">Membrane</keyword>
<dbReference type="NCBIfam" id="NF008391">
    <property type="entry name" value="PRK11189.1"/>
    <property type="match status" value="1"/>
</dbReference>
<evidence type="ECO:0000256" key="3">
    <source>
        <dbReference type="PROSITE-ProRule" id="PRU00339"/>
    </source>
</evidence>
<dbReference type="PIRSF" id="PIRSF004654">
    <property type="entry name" value="NlpI"/>
    <property type="match status" value="1"/>
</dbReference>
<comment type="subunit">
    <text evidence="2">Homodimer.</text>
</comment>
<comment type="subcellular location">
    <subcellularLocation>
        <location evidence="2">Cell membrane</location>
    </subcellularLocation>
</comment>
<dbReference type="Gene3D" id="1.25.40.10">
    <property type="entry name" value="Tetratricopeptide repeat domain"/>
    <property type="match status" value="1"/>
</dbReference>
<keyword evidence="5" id="KW-0449">Lipoprotein</keyword>
<protein>
    <recommendedName>
        <fullName evidence="2">Lipoprotein NlpI</fullName>
    </recommendedName>
</protein>
<keyword evidence="6" id="KW-1185">Reference proteome</keyword>
<organism evidence="5 6">
    <name type="scientific">Catenovulum adriaticum</name>
    <dbReference type="NCBI Taxonomy" id="2984846"/>
    <lineage>
        <taxon>Bacteria</taxon>
        <taxon>Pseudomonadati</taxon>
        <taxon>Pseudomonadota</taxon>
        <taxon>Gammaproteobacteria</taxon>
        <taxon>Alteromonadales</taxon>
        <taxon>Alteromonadaceae</taxon>
        <taxon>Catenovulum</taxon>
    </lineage>
</organism>
<feature type="signal peptide" evidence="4">
    <location>
        <begin position="1"/>
        <end position="19"/>
    </location>
</feature>
<dbReference type="RefSeq" id="WP_268075187.1">
    <property type="nucleotide sequence ID" value="NZ_CP109965.1"/>
</dbReference>
<accession>A0ABY7AQ23</accession>
<dbReference type="SMART" id="SM00028">
    <property type="entry name" value="TPR"/>
    <property type="match status" value="3"/>
</dbReference>
<proteinExistence type="predicted"/>
<dbReference type="PROSITE" id="PS50005">
    <property type="entry name" value="TPR"/>
    <property type="match status" value="1"/>
</dbReference>
<evidence type="ECO:0000313" key="6">
    <source>
        <dbReference type="Proteomes" id="UP001163726"/>
    </source>
</evidence>
<keyword evidence="1 2" id="KW-1003">Cell membrane</keyword>
<name>A0ABY7AQ23_9ALTE</name>
<feature type="chain" id="PRO_5045150758" description="Lipoprotein NlpI" evidence="4">
    <location>
        <begin position="20"/>
        <end position="293"/>
    </location>
</feature>